<comment type="caution">
    <text evidence="1">The sequence shown here is derived from an EMBL/GenBank/DDBJ whole genome shotgun (WGS) entry which is preliminary data.</text>
</comment>
<gene>
    <name evidence="1" type="ORF">NM208_g3500</name>
</gene>
<accession>A0ACC1SNU9</accession>
<dbReference type="EMBL" id="JANRMS010000237">
    <property type="protein sequence ID" value="KAJ3543590.1"/>
    <property type="molecule type" value="Genomic_DNA"/>
</dbReference>
<proteinExistence type="predicted"/>
<reference evidence="1" key="1">
    <citation type="submission" date="2022-08" db="EMBL/GenBank/DDBJ databases">
        <title>Genome Sequence of Fusarium decemcellulare.</title>
        <authorList>
            <person name="Buettner E."/>
        </authorList>
    </citation>
    <scope>NUCLEOTIDE SEQUENCE</scope>
    <source>
        <strain evidence="1">Babe19</strain>
    </source>
</reference>
<name>A0ACC1SNU9_9HYPO</name>
<protein>
    <submittedName>
        <fullName evidence="1">Uncharacterized protein</fullName>
    </submittedName>
</protein>
<keyword evidence="2" id="KW-1185">Reference proteome</keyword>
<evidence type="ECO:0000313" key="1">
    <source>
        <dbReference type="EMBL" id="KAJ3543590.1"/>
    </source>
</evidence>
<organism evidence="1 2">
    <name type="scientific">Fusarium decemcellulare</name>
    <dbReference type="NCBI Taxonomy" id="57161"/>
    <lineage>
        <taxon>Eukaryota</taxon>
        <taxon>Fungi</taxon>
        <taxon>Dikarya</taxon>
        <taxon>Ascomycota</taxon>
        <taxon>Pezizomycotina</taxon>
        <taxon>Sordariomycetes</taxon>
        <taxon>Hypocreomycetidae</taxon>
        <taxon>Hypocreales</taxon>
        <taxon>Nectriaceae</taxon>
        <taxon>Fusarium</taxon>
        <taxon>Fusarium decemcellulare species complex</taxon>
    </lineage>
</organism>
<dbReference type="Proteomes" id="UP001148629">
    <property type="component" value="Unassembled WGS sequence"/>
</dbReference>
<evidence type="ECO:0000313" key="2">
    <source>
        <dbReference type="Proteomes" id="UP001148629"/>
    </source>
</evidence>
<sequence length="685" mass="75304">MAATQSPSSVSKSTDLVPPDVQFDVTRRILADPRPDKINLGQGTYRDEDGQPWVPPSVKMAKASLGDFNHEYLPISGFKPFVDKATKLLFDGSNALVASCQSLSGTGALHLLGLASRRLGIAPKTIYVIDPAWVNHNLMFTSMGFEVGMLPTYKDGAFVFDAYLTALKEAIPGSPVVLHTCAHNLTGCDPSREEWKAIGAAVVEQKLFPIFDSVYLGFNSGSFDDDAWPIWYFVDKLGVELAVCLSMAKNMGLCEERIGLVSRVTASASAAQVASSILQRVQRSTITAPPAYGAPYSCQSNWSHVAKQTGMFAYLGISKSQIAYLEVDLRPSTTLKIDLETQGIILQDGCGDDSSGTISGRIHLALDNATRVERLEAGTRLLVRHKRPRRKACSSCIDKQTELNRCTIISEPRTLAQGKHSFDVSFTIPSQLPASMDNPLVAVEYELDAQVSLSEGAPIVSKRPFGVQRLRKAEDDRGVHHYDFNSSKIKTTLSLNRVVSPGGSNMVHIRLDNIASRTDVGFEVWKLKKVTWMVEEAVSMAFPTRSRKSIASNHDEDSQEVKHHSETHVLGEKTYTQGWREEEDGSGSYATFDFDYNLSITGLEGYACDEQVGPHVNHALKIELLLEKHFVVPENPWVVSPARAATTLRMTRPIVVADILEASEAYLMAPPAYNSYEERPPVYAT</sequence>